<sequence>MIRTGLILTCVGRVRRLQKRTDDAYSLAQRAASVCPVATGERSVWSIQAYYRLACDEFDREKYLEAHSLSDKVISLTDETVSSFRAIAASGNWKLGRTLFREGGSDNEDEAQILLDRAMDIRHELIPDDDRKEEDLNDANWDELVFYLFR</sequence>
<accession>A0A6A5ZU62</accession>
<evidence type="ECO:0000313" key="2">
    <source>
        <dbReference type="Proteomes" id="UP000799770"/>
    </source>
</evidence>
<proteinExistence type="predicted"/>
<name>A0A6A5ZU62_9PLEO</name>
<dbReference type="SUPFAM" id="SSF48452">
    <property type="entry name" value="TPR-like"/>
    <property type="match status" value="1"/>
</dbReference>
<gene>
    <name evidence="1" type="ORF">BDV96DRAFT_639368</name>
</gene>
<keyword evidence="2" id="KW-1185">Reference proteome</keyword>
<organism evidence="1 2">
    <name type="scientific">Lophiotrema nucula</name>
    <dbReference type="NCBI Taxonomy" id="690887"/>
    <lineage>
        <taxon>Eukaryota</taxon>
        <taxon>Fungi</taxon>
        <taxon>Dikarya</taxon>
        <taxon>Ascomycota</taxon>
        <taxon>Pezizomycotina</taxon>
        <taxon>Dothideomycetes</taxon>
        <taxon>Pleosporomycetidae</taxon>
        <taxon>Pleosporales</taxon>
        <taxon>Lophiotremataceae</taxon>
        <taxon>Lophiotrema</taxon>
    </lineage>
</organism>
<reference evidence="1" key="1">
    <citation type="journal article" date="2020" name="Stud. Mycol.">
        <title>101 Dothideomycetes genomes: a test case for predicting lifestyles and emergence of pathogens.</title>
        <authorList>
            <person name="Haridas S."/>
            <person name="Albert R."/>
            <person name="Binder M."/>
            <person name="Bloem J."/>
            <person name="Labutti K."/>
            <person name="Salamov A."/>
            <person name="Andreopoulos B."/>
            <person name="Baker S."/>
            <person name="Barry K."/>
            <person name="Bills G."/>
            <person name="Bluhm B."/>
            <person name="Cannon C."/>
            <person name="Castanera R."/>
            <person name="Culley D."/>
            <person name="Daum C."/>
            <person name="Ezra D."/>
            <person name="Gonzalez J."/>
            <person name="Henrissat B."/>
            <person name="Kuo A."/>
            <person name="Liang C."/>
            <person name="Lipzen A."/>
            <person name="Lutzoni F."/>
            <person name="Magnuson J."/>
            <person name="Mondo S."/>
            <person name="Nolan M."/>
            <person name="Ohm R."/>
            <person name="Pangilinan J."/>
            <person name="Park H.-J."/>
            <person name="Ramirez L."/>
            <person name="Alfaro M."/>
            <person name="Sun H."/>
            <person name="Tritt A."/>
            <person name="Yoshinaga Y."/>
            <person name="Zwiers L.-H."/>
            <person name="Turgeon B."/>
            <person name="Goodwin S."/>
            <person name="Spatafora J."/>
            <person name="Crous P."/>
            <person name="Grigoriev I."/>
        </authorList>
    </citation>
    <scope>NUCLEOTIDE SEQUENCE</scope>
    <source>
        <strain evidence="1">CBS 627.86</strain>
    </source>
</reference>
<dbReference type="InterPro" id="IPR011990">
    <property type="entry name" value="TPR-like_helical_dom_sf"/>
</dbReference>
<protein>
    <submittedName>
        <fullName evidence="1">Uncharacterized protein</fullName>
    </submittedName>
</protein>
<dbReference type="EMBL" id="ML977310">
    <property type="protein sequence ID" value="KAF2122806.1"/>
    <property type="molecule type" value="Genomic_DNA"/>
</dbReference>
<dbReference type="Gene3D" id="1.25.40.10">
    <property type="entry name" value="Tetratricopeptide repeat domain"/>
    <property type="match status" value="1"/>
</dbReference>
<evidence type="ECO:0000313" key="1">
    <source>
        <dbReference type="EMBL" id="KAF2122806.1"/>
    </source>
</evidence>
<dbReference type="OrthoDB" id="6161812at2759"/>
<dbReference type="Proteomes" id="UP000799770">
    <property type="component" value="Unassembled WGS sequence"/>
</dbReference>
<dbReference type="AlphaFoldDB" id="A0A6A5ZU62"/>